<accession>A0A6P8XC59</accession>
<dbReference type="RefSeq" id="XP_034109738.1">
    <property type="nucleotide sequence ID" value="XM_034253847.2"/>
</dbReference>
<gene>
    <name evidence="2" type="primary">LOC117571625</name>
</gene>
<dbReference type="AlphaFoldDB" id="A0A6P8XC59"/>
<organism evidence="1 2">
    <name type="scientific">Drosophila albomicans</name>
    <name type="common">Fruit fly</name>
    <dbReference type="NCBI Taxonomy" id="7291"/>
    <lineage>
        <taxon>Eukaryota</taxon>
        <taxon>Metazoa</taxon>
        <taxon>Ecdysozoa</taxon>
        <taxon>Arthropoda</taxon>
        <taxon>Hexapoda</taxon>
        <taxon>Insecta</taxon>
        <taxon>Pterygota</taxon>
        <taxon>Neoptera</taxon>
        <taxon>Endopterygota</taxon>
        <taxon>Diptera</taxon>
        <taxon>Brachycera</taxon>
        <taxon>Muscomorpha</taxon>
        <taxon>Ephydroidea</taxon>
        <taxon>Drosophilidae</taxon>
        <taxon>Drosophila</taxon>
    </lineage>
</organism>
<dbReference type="OrthoDB" id="306254at2759"/>
<keyword evidence="1" id="KW-1185">Reference proteome</keyword>
<evidence type="ECO:0000313" key="2">
    <source>
        <dbReference type="RefSeq" id="XP_034109738.1"/>
    </source>
</evidence>
<reference evidence="2" key="1">
    <citation type="submission" date="2025-08" db="UniProtKB">
        <authorList>
            <consortium name="RefSeq"/>
        </authorList>
    </citation>
    <scope>IDENTIFICATION</scope>
    <source>
        <strain evidence="2">15112-1751.03</strain>
        <tissue evidence="2">Whole Adult</tissue>
    </source>
</reference>
<protein>
    <submittedName>
        <fullName evidence="2">Uncharacterized protein LOC117571625</fullName>
    </submittedName>
</protein>
<evidence type="ECO:0000313" key="1">
    <source>
        <dbReference type="Proteomes" id="UP000515160"/>
    </source>
</evidence>
<dbReference type="GeneID" id="117571625"/>
<sequence length="183" mass="21069">MATETSKKSLQNQCNIIMNITTQTEPFVIPNEHEAQLARVEGSSSPSKHFPKNQILQDEERLLLDRLKEDLALELFEESKKGLSKKDASSNSIVSLLWLRCTQTDNIKEMQNFRSNRMKFDGQGNDDSIDNFIRYELCNVDLLWENLYAISVDVIQALVDELILQHITILTKNIFNEPHKISC</sequence>
<dbReference type="Proteomes" id="UP000515160">
    <property type="component" value="Chromosome 3"/>
</dbReference>
<name>A0A6P8XC59_DROAB</name>
<proteinExistence type="predicted"/>